<sequence length="521" mass="59161">MRRSLDFSSDLRRIGHYLMIRERSIKNGAFLVFSVFAVIIFSARYWLPFLGITWPFTELSLFWQHSFWYDCATSFLEACVAFFSAIIVVLGLLICSSFSAFFRSSLRFFVKILSIIPAIALVGFFAFIFNGFWTVALIASSGLIVRCVAAVLNIEGQIPPLLVKSARALRLKPWQQFWRLQIPIAYPAMARAIALDMPNFWVRFLGAEWLISSWGASGERGIGGHVLASFKASDLIGFCKTTAATIIFVAFFHRLFVKPLLKRVKRYDVLSSSLIKLTNIELYSRELGKSWSNLTIFILCLLISLIAFSMGSGSVLPLLLNGLSSLILWAVSLGLALALWVMVGGLTLTSSRNFRFRARHWAYFSLIFPCFILFPLLGSFLPSVFLLALAVQGAYGESVFYRDEDVTRNKLLEMAYRLRLSKYVIWFRVKLPLLLPSLARGCLLASYPLWNLILLTGIMLPSHHLLWEHGLGTILLNAVRTGNYWSQFGIFAFVTALSYGLTFFFLLPLCFHIHRRFRMHS</sequence>
<comment type="subcellular location">
    <subcellularLocation>
        <location evidence="1 7">Cell membrane</location>
        <topology evidence="1 7">Multi-pass membrane protein</topology>
    </subcellularLocation>
</comment>
<evidence type="ECO:0000256" key="5">
    <source>
        <dbReference type="ARBA" id="ARBA00022989"/>
    </source>
</evidence>
<feature type="transmembrane region" description="Helical" evidence="7">
    <location>
        <begin position="135"/>
        <end position="156"/>
    </location>
</feature>
<evidence type="ECO:0000256" key="6">
    <source>
        <dbReference type="ARBA" id="ARBA00023136"/>
    </source>
</evidence>
<dbReference type="InterPro" id="IPR000515">
    <property type="entry name" value="MetI-like"/>
</dbReference>
<dbReference type="RefSeq" id="WP_160618644.1">
    <property type="nucleotide sequence ID" value="NZ_CP047652.1"/>
</dbReference>
<evidence type="ECO:0000313" key="9">
    <source>
        <dbReference type="EMBL" id="QHI95567.1"/>
    </source>
</evidence>
<feature type="transmembrane region" description="Helical" evidence="7">
    <location>
        <begin position="487"/>
        <end position="511"/>
    </location>
</feature>
<dbReference type="PROSITE" id="PS50928">
    <property type="entry name" value="ABC_TM1"/>
    <property type="match status" value="1"/>
</dbReference>
<gene>
    <name evidence="9" type="ORF">GT348_04160</name>
</gene>
<reference evidence="9 10" key="1">
    <citation type="submission" date="2020-01" db="EMBL/GenBank/DDBJ databases">
        <title>Genome sequencing of strain KACC 21507.</title>
        <authorList>
            <person name="Heo J."/>
            <person name="Kim S.-J."/>
            <person name="Kim J.-S."/>
            <person name="Hong S.-B."/>
            <person name="Kwon S.-W."/>
        </authorList>
    </citation>
    <scope>NUCLEOTIDE SEQUENCE [LARGE SCALE GENOMIC DNA]</scope>
    <source>
        <strain evidence="9 10">KACC 21507</strain>
    </source>
</reference>
<dbReference type="SUPFAM" id="SSF161098">
    <property type="entry name" value="MetI-like"/>
    <property type="match status" value="2"/>
</dbReference>
<evidence type="ECO:0000256" key="1">
    <source>
        <dbReference type="ARBA" id="ARBA00004651"/>
    </source>
</evidence>
<feature type="transmembrane region" description="Helical" evidence="7">
    <location>
        <begin position="361"/>
        <end position="391"/>
    </location>
</feature>
<keyword evidence="4 7" id="KW-0812">Transmembrane</keyword>
<feature type="transmembrane region" description="Helical" evidence="7">
    <location>
        <begin position="28"/>
        <end position="47"/>
    </location>
</feature>
<dbReference type="EMBL" id="CP047652">
    <property type="protein sequence ID" value="QHI95567.1"/>
    <property type="molecule type" value="Genomic_DNA"/>
</dbReference>
<dbReference type="GO" id="GO:0005886">
    <property type="term" value="C:plasma membrane"/>
    <property type="evidence" value="ECO:0007669"/>
    <property type="project" value="UniProtKB-SubCell"/>
</dbReference>
<dbReference type="AlphaFoldDB" id="A0A6P1NF99"/>
<feature type="domain" description="ABC transmembrane type-1" evidence="8">
    <location>
        <begin position="71"/>
        <end position="257"/>
    </location>
</feature>
<dbReference type="PANTHER" id="PTHR30151:SF0">
    <property type="entry name" value="ABC TRANSPORTER PERMEASE PROTEIN MJ0413-RELATED"/>
    <property type="match status" value="1"/>
</dbReference>
<feature type="transmembrane region" description="Helical" evidence="7">
    <location>
        <begin position="67"/>
        <end position="96"/>
    </location>
</feature>
<keyword evidence="6 7" id="KW-0472">Membrane</keyword>
<feature type="transmembrane region" description="Helical" evidence="7">
    <location>
        <begin position="235"/>
        <end position="257"/>
    </location>
</feature>
<keyword evidence="10" id="KW-1185">Reference proteome</keyword>
<name>A0A6P1NF99_9PROT</name>
<dbReference type="PANTHER" id="PTHR30151">
    <property type="entry name" value="ALKANE SULFONATE ABC TRANSPORTER-RELATED, MEMBRANE SUBUNIT"/>
    <property type="match status" value="1"/>
</dbReference>
<organism evidence="9 10">
    <name type="scientific">Aristophania vespae</name>
    <dbReference type="NCBI Taxonomy" id="2697033"/>
    <lineage>
        <taxon>Bacteria</taxon>
        <taxon>Pseudomonadati</taxon>
        <taxon>Pseudomonadota</taxon>
        <taxon>Alphaproteobacteria</taxon>
        <taxon>Acetobacterales</taxon>
        <taxon>Acetobacteraceae</taxon>
        <taxon>Aristophania</taxon>
    </lineage>
</organism>
<dbReference type="KEGG" id="bomb:GT348_04160"/>
<feature type="transmembrane region" description="Helical" evidence="7">
    <location>
        <begin position="108"/>
        <end position="129"/>
    </location>
</feature>
<protein>
    <submittedName>
        <fullName evidence="9">ABC transporter permease subunit</fullName>
    </submittedName>
</protein>
<proteinExistence type="inferred from homology"/>
<dbReference type="Proteomes" id="UP000463975">
    <property type="component" value="Chromosome"/>
</dbReference>
<keyword evidence="3" id="KW-1003">Cell membrane</keyword>
<dbReference type="GO" id="GO:0055085">
    <property type="term" value="P:transmembrane transport"/>
    <property type="evidence" value="ECO:0007669"/>
    <property type="project" value="InterPro"/>
</dbReference>
<evidence type="ECO:0000256" key="4">
    <source>
        <dbReference type="ARBA" id="ARBA00022692"/>
    </source>
</evidence>
<comment type="similarity">
    <text evidence="7">Belongs to the binding-protein-dependent transport system permease family.</text>
</comment>
<evidence type="ECO:0000256" key="3">
    <source>
        <dbReference type="ARBA" id="ARBA00022475"/>
    </source>
</evidence>
<feature type="transmembrane region" description="Helical" evidence="7">
    <location>
        <begin position="326"/>
        <end position="349"/>
    </location>
</feature>
<dbReference type="Pfam" id="PF00528">
    <property type="entry name" value="BPD_transp_1"/>
    <property type="match status" value="1"/>
</dbReference>
<evidence type="ECO:0000259" key="8">
    <source>
        <dbReference type="PROSITE" id="PS50928"/>
    </source>
</evidence>
<accession>A0A6P1NF99</accession>
<keyword evidence="2 7" id="KW-0813">Transport</keyword>
<evidence type="ECO:0000256" key="2">
    <source>
        <dbReference type="ARBA" id="ARBA00022448"/>
    </source>
</evidence>
<evidence type="ECO:0000256" key="7">
    <source>
        <dbReference type="RuleBase" id="RU363032"/>
    </source>
</evidence>
<dbReference type="InterPro" id="IPR035906">
    <property type="entry name" value="MetI-like_sf"/>
</dbReference>
<dbReference type="Gene3D" id="1.10.3720.10">
    <property type="entry name" value="MetI-like"/>
    <property type="match status" value="1"/>
</dbReference>
<evidence type="ECO:0000313" key="10">
    <source>
        <dbReference type="Proteomes" id="UP000463975"/>
    </source>
</evidence>
<feature type="transmembrane region" description="Helical" evidence="7">
    <location>
        <begin position="177"/>
        <end position="195"/>
    </location>
</feature>
<feature type="transmembrane region" description="Helical" evidence="7">
    <location>
        <begin position="294"/>
        <end position="320"/>
    </location>
</feature>
<keyword evidence="5 7" id="KW-1133">Transmembrane helix</keyword>